<keyword evidence="2" id="KW-0521">NADP</keyword>
<dbReference type="InterPro" id="IPR044148">
    <property type="entry name" value="ALDH_GabD1-like"/>
</dbReference>
<evidence type="ECO:0000313" key="6">
    <source>
        <dbReference type="Proteomes" id="UP000029859"/>
    </source>
</evidence>
<dbReference type="EMBL" id="JRHO01000009">
    <property type="protein sequence ID" value="KGK99077.1"/>
    <property type="molecule type" value="Genomic_DNA"/>
</dbReference>
<proteinExistence type="inferred from homology"/>
<dbReference type="PANTHER" id="PTHR43217:SF1">
    <property type="entry name" value="SUCCINATE SEMIALDEHYDE DEHYDROGENASE [NAD(P)+] SAD"/>
    <property type="match status" value="1"/>
</dbReference>
<dbReference type="SUPFAM" id="SSF53720">
    <property type="entry name" value="ALDH-like"/>
    <property type="match status" value="1"/>
</dbReference>
<comment type="caution">
    <text evidence="5">The sequence shown here is derived from an EMBL/GenBank/DDBJ whole genome shotgun (WGS) entry which is preliminary data.</text>
</comment>
<dbReference type="CDD" id="cd07100">
    <property type="entry name" value="ALDH_SSADH1_GabD1"/>
    <property type="match status" value="1"/>
</dbReference>
<protein>
    <submittedName>
        <fullName evidence="5">Succinate-semialdehyde dehydrogenase</fullName>
    </submittedName>
</protein>
<dbReference type="InterPro" id="IPR047110">
    <property type="entry name" value="GABD/Sad-like"/>
</dbReference>
<dbReference type="Proteomes" id="UP000029859">
    <property type="component" value="Unassembled WGS sequence"/>
</dbReference>
<sequence length="454" mass="48945">MNAMVSMNPANGKVNGGFEFHTPEEVDSILKRSAETFLEWSALAAAERAVYLEEVAVMLRKEKQDLAETITKEMGKPIKQSLPEVEKCASMFDYFASNIESLLEPDVVDDDPSTFISFEPMGAILAIKPWNFPLWQVLSAASHVLAGGNTMVLKHSSYVPICALKIEEIFEKAGVPKGVFQTLLVDGPTASSLISRPEIAAVSFTGGLPSGQKVAETAGRNMKKCVLELGGSDPFIVLEDADIEMAAKVAVSGRFINTGQTCISSKRFIVTESIADEFTALFVEKTRALKLGDPMDPETDLGPLVREDQIGLLDAQVNEAVSMGAKVELGGGSMDGEGYYFSPVVLSNVTPDMEVMKNETFGPIAPIIAVKDEVEAMRIANATEFGLGASIWSGDEVKASSLACQVQAGVVGVNCFFRPEANLPFGGVKKSGIGRELSRFGFYEFMNIKSTKVY</sequence>
<dbReference type="Pfam" id="PF00171">
    <property type="entry name" value="Aldedh"/>
    <property type="match status" value="1"/>
</dbReference>
<dbReference type="Gene3D" id="3.40.309.10">
    <property type="entry name" value="Aldehyde Dehydrogenase, Chain A, domain 2"/>
    <property type="match status" value="1"/>
</dbReference>
<dbReference type="AlphaFoldDB" id="A0A099T1R7"/>
<evidence type="ECO:0000256" key="3">
    <source>
        <dbReference type="ARBA" id="ARBA00023002"/>
    </source>
</evidence>
<keyword evidence="3" id="KW-0560">Oxidoreductase</keyword>
<dbReference type="Gene3D" id="3.40.605.10">
    <property type="entry name" value="Aldehyde Dehydrogenase, Chain A, domain 1"/>
    <property type="match status" value="1"/>
</dbReference>
<dbReference type="InterPro" id="IPR016161">
    <property type="entry name" value="Ald_DH/histidinol_DH"/>
</dbReference>
<evidence type="ECO:0000259" key="4">
    <source>
        <dbReference type="Pfam" id="PF00171"/>
    </source>
</evidence>
<feature type="domain" description="Aldehyde dehydrogenase" evidence="4">
    <location>
        <begin position="5"/>
        <end position="450"/>
    </location>
</feature>
<gene>
    <name evidence="5" type="ORF">LI82_03320</name>
</gene>
<dbReference type="OrthoDB" id="6342at2157"/>
<accession>A0A099T1R7</accession>
<dbReference type="InterPro" id="IPR016163">
    <property type="entry name" value="Ald_DH_C"/>
</dbReference>
<keyword evidence="6" id="KW-1185">Reference proteome</keyword>
<dbReference type="InterPro" id="IPR016162">
    <property type="entry name" value="Ald_DH_N"/>
</dbReference>
<dbReference type="InterPro" id="IPR015590">
    <property type="entry name" value="Aldehyde_DH_dom"/>
</dbReference>
<evidence type="ECO:0000313" key="5">
    <source>
        <dbReference type="EMBL" id="KGK99077.1"/>
    </source>
</evidence>
<dbReference type="RefSeq" id="WP_048193834.1">
    <property type="nucleotide sequence ID" value="NZ_CAAGSM010000002.1"/>
</dbReference>
<dbReference type="FunFam" id="3.40.309.10:FF:000009">
    <property type="entry name" value="Aldehyde dehydrogenase A"/>
    <property type="match status" value="1"/>
</dbReference>
<evidence type="ECO:0000256" key="2">
    <source>
        <dbReference type="ARBA" id="ARBA00022857"/>
    </source>
</evidence>
<organism evidence="5 6">
    <name type="scientific">Methanococcoides methylutens</name>
    <dbReference type="NCBI Taxonomy" id="2226"/>
    <lineage>
        <taxon>Archaea</taxon>
        <taxon>Methanobacteriati</taxon>
        <taxon>Methanobacteriota</taxon>
        <taxon>Stenosarchaea group</taxon>
        <taxon>Methanomicrobia</taxon>
        <taxon>Methanosarcinales</taxon>
        <taxon>Methanosarcinaceae</taxon>
        <taxon>Methanococcoides</taxon>
    </lineage>
</organism>
<dbReference type="GO" id="GO:0004030">
    <property type="term" value="F:aldehyde dehydrogenase [NAD(P)+] activity"/>
    <property type="evidence" value="ECO:0007669"/>
    <property type="project" value="InterPro"/>
</dbReference>
<reference evidence="5 6" key="1">
    <citation type="submission" date="2014-09" db="EMBL/GenBank/DDBJ databases">
        <title>Draft genome sequence of an obligately methylotrophic methanogen, Methanococcoides methylutens, isolated from marine sediment.</title>
        <authorList>
            <person name="Guan Y."/>
            <person name="Ngugi D.K."/>
            <person name="Blom J."/>
            <person name="Ali S."/>
            <person name="Ferry J.G."/>
            <person name="Stingl U."/>
        </authorList>
    </citation>
    <scope>NUCLEOTIDE SEQUENCE [LARGE SCALE GENOMIC DNA]</scope>
    <source>
        <strain evidence="5 6">DSM 2657</strain>
    </source>
</reference>
<comment type="similarity">
    <text evidence="1">Belongs to the aldehyde dehydrogenase family.</text>
</comment>
<dbReference type="PANTHER" id="PTHR43217">
    <property type="entry name" value="SUCCINATE SEMIALDEHYDE DEHYDROGENASE [NAD(P)+] SAD"/>
    <property type="match status" value="1"/>
</dbReference>
<name>A0A099T1R7_METMT</name>
<dbReference type="GO" id="GO:0004777">
    <property type="term" value="F:succinate-semialdehyde dehydrogenase (NAD+) activity"/>
    <property type="evidence" value="ECO:0007669"/>
    <property type="project" value="TreeGrafter"/>
</dbReference>
<evidence type="ECO:0000256" key="1">
    <source>
        <dbReference type="ARBA" id="ARBA00009986"/>
    </source>
</evidence>